<proteinExistence type="predicted"/>
<protein>
    <submittedName>
        <fullName evidence="1">Uncharacterized protein</fullName>
    </submittedName>
</protein>
<gene>
    <name evidence="1" type="ORF">DQ226_16640</name>
</gene>
<name>A0A365P6J6_9ACTN</name>
<dbReference type="EMBL" id="QNTT01000074">
    <property type="protein sequence ID" value="RBA30594.1"/>
    <property type="molecule type" value="Genomic_DNA"/>
</dbReference>
<sequence length="217" mass="24350">MTLAGLHANVPATKTRDRRRKFNTALDALDQHNLVALVGEAGVAGRYRNFELLREDGSGTEYKVPGDELPSREAISVPADFFRQGWHLVLTDQEIVTYLAIIDRTGHLRMATRTDSDRDVGVDLKSDVRHGTYGISGEAYSSVHQLHRFGLIELRDPMPNRRNPVRDYPPLPLDENAVVPETAEVPPERLPYRLIYPPDTAAVYQNALERVLDVLAT</sequence>
<evidence type="ECO:0000313" key="1">
    <source>
        <dbReference type="EMBL" id="RBA30594.1"/>
    </source>
</evidence>
<comment type="caution">
    <text evidence="1">The sequence shown here is derived from an EMBL/GenBank/DDBJ whole genome shotgun (WGS) entry which is preliminary data.</text>
</comment>
<evidence type="ECO:0000313" key="2">
    <source>
        <dbReference type="Proteomes" id="UP000252187"/>
    </source>
</evidence>
<dbReference type="AlphaFoldDB" id="A0A365P6J6"/>
<accession>A0A365P6J6</accession>
<organism evidence="1 2">
    <name type="scientific">Dietzia maris</name>
    <dbReference type="NCBI Taxonomy" id="37915"/>
    <lineage>
        <taxon>Bacteria</taxon>
        <taxon>Bacillati</taxon>
        <taxon>Actinomycetota</taxon>
        <taxon>Actinomycetes</taxon>
        <taxon>Mycobacteriales</taxon>
        <taxon>Dietziaceae</taxon>
        <taxon>Dietzia</taxon>
    </lineage>
</organism>
<dbReference type="Proteomes" id="UP000252187">
    <property type="component" value="Unassembled WGS sequence"/>
</dbReference>
<reference evidence="1 2" key="1">
    <citation type="submission" date="2018-06" db="EMBL/GenBank/DDBJ databases">
        <title>Whole genome sequencing of four bacterial strains from South Shetland trench revealing bio-synthetic gene clusters.</title>
        <authorList>
            <person name="Abdel-Mageed W.M."/>
            <person name="Lehri B."/>
            <person name="Jarmusch S.A."/>
            <person name="Miranda K."/>
            <person name="Goodfellow M."/>
            <person name="Jaspars M."/>
            <person name="Karlyshev A.V."/>
        </authorList>
    </citation>
    <scope>NUCLEOTIDE SEQUENCE [LARGE SCALE GENOMIC DNA]</scope>
    <source>
        <strain evidence="1 2">SST1</strain>
    </source>
</reference>